<comment type="subcellular location">
    <subcellularLocation>
        <location evidence="1">Secreted</location>
    </subcellularLocation>
</comment>
<keyword evidence="9" id="KW-1185">Reference proteome</keyword>
<evidence type="ECO:0000256" key="1">
    <source>
        <dbReference type="ARBA" id="ARBA00004613"/>
    </source>
</evidence>
<dbReference type="GO" id="GO:0016042">
    <property type="term" value="P:lipid catabolic process"/>
    <property type="evidence" value="ECO:0007669"/>
    <property type="project" value="UniProtKB-KW"/>
</dbReference>
<dbReference type="GO" id="GO:0005576">
    <property type="term" value="C:extracellular region"/>
    <property type="evidence" value="ECO:0007669"/>
    <property type="project" value="UniProtKB-SubCell"/>
</dbReference>
<evidence type="ECO:0000256" key="4">
    <source>
        <dbReference type="ARBA" id="ARBA00022729"/>
    </source>
</evidence>
<dbReference type="EMBL" id="PYDT01000001">
    <property type="protein sequence ID" value="THU74700.1"/>
    <property type="molecule type" value="Genomic_DNA"/>
</dbReference>
<evidence type="ECO:0000256" key="7">
    <source>
        <dbReference type="ARBA" id="ARBA00023098"/>
    </source>
</evidence>
<keyword evidence="4" id="KW-0732">Signal</keyword>
<organism evidence="8 9">
    <name type="scientific">Musa balbisiana</name>
    <name type="common">Banana</name>
    <dbReference type="NCBI Taxonomy" id="52838"/>
    <lineage>
        <taxon>Eukaryota</taxon>
        <taxon>Viridiplantae</taxon>
        <taxon>Streptophyta</taxon>
        <taxon>Embryophyta</taxon>
        <taxon>Tracheophyta</taxon>
        <taxon>Spermatophyta</taxon>
        <taxon>Magnoliopsida</taxon>
        <taxon>Liliopsida</taxon>
        <taxon>Zingiberales</taxon>
        <taxon>Musaceae</taxon>
        <taxon>Musa</taxon>
    </lineage>
</organism>
<dbReference type="AlphaFoldDB" id="A0A4S8KH60"/>
<dbReference type="InterPro" id="IPR036514">
    <property type="entry name" value="SGNH_hydro_sf"/>
</dbReference>
<dbReference type="GO" id="GO:0016787">
    <property type="term" value="F:hydrolase activity"/>
    <property type="evidence" value="ECO:0007669"/>
    <property type="project" value="UniProtKB-KW"/>
</dbReference>
<keyword evidence="7" id="KW-0443">Lipid metabolism</keyword>
<evidence type="ECO:0000256" key="5">
    <source>
        <dbReference type="ARBA" id="ARBA00022801"/>
    </source>
</evidence>
<proteinExistence type="inferred from homology"/>
<keyword evidence="3" id="KW-0964">Secreted</keyword>
<keyword evidence="6" id="KW-0442">Lipid degradation</keyword>
<accession>A0A4S8KH60</accession>
<dbReference type="Gene3D" id="3.40.50.1110">
    <property type="entry name" value="SGNH hydrolase"/>
    <property type="match status" value="1"/>
</dbReference>
<gene>
    <name evidence="8" type="ORF">C4D60_Mb04t36160</name>
</gene>
<dbReference type="PANTHER" id="PTHR45650">
    <property type="entry name" value="GDSL-LIKE LIPASE/ACYLHYDROLASE-RELATED"/>
    <property type="match status" value="1"/>
</dbReference>
<dbReference type="InterPro" id="IPR051238">
    <property type="entry name" value="GDSL_esterase/lipase"/>
</dbReference>
<evidence type="ECO:0000313" key="9">
    <source>
        <dbReference type="Proteomes" id="UP000317650"/>
    </source>
</evidence>
<dbReference type="PANTHER" id="PTHR45650:SF8">
    <property type="entry name" value="GDSL ESTERASE_LIPASE"/>
    <property type="match status" value="1"/>
</dbReference>
<comment type="similarity">
    <text evidence="2">Belongs to the 'GDSL' lipolytic enzyme family.</text>
</comment>
<evidence type="ECO:0000256" key="6">
    <source>
        <dbReference type="ARBA" id="ARBA00022963"/>
    </source>
</evidence>
<evidence type="ECO:0000256" key="3">
    <source>
        <dbReference type="ARBA" id="ARBA00022525"/>
    </source>
</evidence>
<reference evidence="8 9" key="1">
    <citation type="journal article" date="2019" name="Nat. Plants">
        <title>Genome sequencing of Musa balbisiana reveals subgenome evolution and function divergence in polyploid bananas.</title>
        <authorList>
            <person name="Yao X."/>
        </authorList>
    </citation>
    <scope>NUCLEOTIDE SEQUENCE [LARGE SCALE GENOMIC DNA]</scope>
    <source>
        <strain evidence="9">cv. DH-PKW</strain>
        <tissue evidence="8">Leaves</tissue>
    </source>
</reference>
<keyword evidence="5" id="KW-0378">Hydrolase</keyword>
<name>A0A4S8KH60_MUSBA</name>
<evidence type="ECO:0000256" key="2">
    <source>
        <dbReference type="ARBA" id="ARBA00008668"/>
    </source>
</evidence>
<dbReference type="Proteomes" id="UP000317650">
    <property type="component" value="Chromosome 4"/>
</dbReference>
<evidence type="ECO:0000313" key="8">
    <source>
        <dbReference type="EMBL" id="THU74700.1"/>
    </source>
</evidence>
<evidence type="ECO:0008006" key="10">
    <source>
        <dbReference type="Google" id="ProtNLM"/>
    </source>
</evidence>
<protein>
    <recommendedName>
        <fullName evidence="10">GDSL esterase/lipase</fullName>
    </recommendedName>
</protein>
<comment type="caution">
    <text evidence="8">The sequence shown here is derived from an EMBL/GenBank/DDBJ whole genome shotgun (WGS) entry which is preliminary data.</text>
</comment>
<sequence>MAGLWKMWSSIPDEGRLIRGHPFRHQCVHVSISPSHPRVTGTVPSDTASFLTTMSEPLLLFAAVTFLAVFGSSSTPSAARAFFVFGDSLVDSGNNNYLATTARADTLPYGIDSPSHRPTGRFSNGRNIADVMSEVFPSATPTYL</sequence>